<dbReference type="InterPro" id="IPR015495">
    <property type="entry name" value="Myb_TF_plants"/>
</dbReference>
<feature type="domain" description="HTH myb-type" evidence="6">
    <location>
        <begin position="62"/>
        <end position="116"/>
    </location>
</feature>
<dbReference type="KEGG" id="mtr:11413979"/>
<dbReference type="FunFam" id="1.10.10.60:FF:000001">
    <property type="entry name" value="MYB-related transcription factor"/>
    <property type="match status" value="1"/>
</dbReference>
<dbReference type="EMBL" id="CM001218">
    <property type="protein sequence ID" value="AES67347.2"/>
    <property type="molecule type" value="Genomic_DNA"/>
</dbReference>
<evidence type="ECO:0000256" key="3">
    <source>
        <dbReference type="ARBA" id="ARBA00023125"/>
    </source>
</evidence>
<evidence type="ECO:0000259" key="5">
    <source>
        <dbReference type="PROSITE" id="PS50090"/>
    </source>
</evidence>
<evidence type="ECO:0000259" key="6">
    <source>
        <dbReference type="PROSITE" id="PS51294"/>
    </source>
</evidence>
<name>A0A0C3V7K6_MEDTR</name>
<dbReference type="EnsemblPlants" id="AES67347">
    <property type="protein sequence ID" value="AES67347"/>
    <property type="gene ID" value="MTR_2g089620"/>
</dbReference>
<dbReference type="SUPFAM" id="SSF46689">
    <property type="entry name" value="Homeodomain-like"/>
    <property type="match status" value="1"/>
</dbReference>
<keyword evidence="10" id="KW-1185">Reference proteome</keyword>
<dbReference type="InterPro" id="IPR017930">
    <property type="entry name" value="Myb_dom"/>
</dbReference>
<keyword evidence="4" id="KW-0539">Nucleus</keyword>
<dbReference type="Pfam" id="PF00249">
    <property type="entry name" value="Myb_DNA-binding"/>
    <property type="match status" value="2"/>
</dbReference>
<evidence type="ECO:0000313" key="7">
    <source>
        <dbReference type="EMBL" id="AES67347.2"/>
    </source>
</evidence>
<evidence type="ECO:0000313" key="11">
    <source>
        <dbReference type="Proteomes" id="UP000265566"/>
    </source>
</evidence>
<reference evidence="7 10" key="1">
    <citation type="journal article" date="2011" name="Nature">
        <title>The Medicago genome provides insight into the evolution of rhizobial symbioses.</title>
        <authorList>
            <person name="Young N.D."/>
            <person name="Debelle F."/>
            <person name="Oldroyd G.E."/>
            <person name="Geurts R."/>
            <person name="Cannon S.B."/>
            <person name="Udvardi M.K."/>
            <person name="Benedito V.A."/>
            <person name="Mayer K.F."/>
            <person name="Gouzy J."/>
            <person name="Schoof H."/>
            <person name="Van de Peer Y."/>
            <person name="Proost S."/>
            <person name="Cook D.R."/>
            <person name="Meyers B.C."/>
            <person name="Spannagl M."/>
            <person name="Cheung F."/>
            <person name="De Mita S."/>
            <person name="Krishnakumar V."/>
            <person name="Gundlach H."/>
            <person name="Zhou S."/>
            <person name="Mudge J."/>
            <person name="Bharti A.K."/>
            <person name="Murray J.D."/>
            <person name="Naoumkina M.A."/>
            <person name="Rosen B."/>
            <person name="Silverstein K.A."/>
            <person name="Tang H."/>
            <person name="Rombauts S."/>
            <person name="Zhao P.X."/>
            <person name="Zhou P."/>
            <person name="Barbe V."/>
            <person name="Bardou P."/>
            <person name="Bechner M."/>
            <person name="Bellec A."/>
            <person name="Berger A."/>
            <person name="Berges H."/>
            <person name="Bidwell S."/>
            <person name="Bisseling T."/>
            <person name="Choisne N."/>
            <person name="Couloux A."/>
            <person name="Denny R."/>
            <person name="Deshpande S."/>
            <person name="Dai X."/>
            <person name="Doyle J.J."/>
            <person name="Dudez A.M."/>
            <person name="Farmer A.D."/>
            <person name="Fouteau S."/>
            <person name="Franken C."/>
            <person name="Gibelin C."/>
            <person name="Gish J."/>
            <person name="Goldstein S."/>
            <person name="Gonzalez A.J."/>
            <person name="Green P.J."/>
            <person name="Hallab A."/>
            <person name="Hartog M."/>
            <person name="Hua A."/>
            <person name="Humphray S.J."/>
            <person name="Jeong D.H."/>
            <person name="Jing Y."/>
            <person name="Jocker A."/>
            <person name="Kenton S.M."/>
            <person name="Kim D.J."/>
            <person name="Klee K."/>
            <person name="Lai H."/>
            <person name="Lang C."/>
            <person name="Lin S."/>
            <person name="Macmil S.L."/>
            <person name="Magdelenat G."/>
            <person name="Matthews L."/>
            <person name="McCorrison J."/>
            <person name="Monaghan E.L."/>
            <person name="Mun J.H."/>
            <person name="Najar F.Z."/>
            <person name="Nicholson C."/>
            <person name="Noirot C."/>
            <person name="O'Bleness M."/>
            <person name="Paule C.R."/>
            <person name="Poulain J."/>
            <person name="Prion F."/>
            <person name="Qin B."/>
            <person name="Qu C."/>
            <person name="Retzel E.F."/>
            <person name="Riddle C."/>
            <person name="Sallet E."/>
            <person name="Samain S."/>
            <person name="Samson N."/>
            <person name="Sanders I."/>
            <person name="Saurat O."/>
            <person name="Scarpelli C."/>
            <person name="Schiex T."/>
            <person name="Segurens B."/>
            <person name="Severin A.J."/>
            <person name="Sherrier D.J."/>
            <person name="Shi R."/>
            <person name="Sims S."/>
            <person name="Singer S.R."/>
            <person name="Sinharoy S."/>
            <person name="Sterck L."/>
            <person name="Viollet A."/>
            <person name="Wang B.B."/>
            <person name="Wang K."/>
            <person name="Wang M."/>
            <person name="Wang X."/>
            <person name="Warfsmann J."/>
            <person name="Weissenbach J."/>
            <person name="White D.D."/>
            <person name="White J.D."/>
            <person name="Wiley G.B."/>
            <person name="Wincker P."/>
            <person name="Xing Y."/>
            <person name="Yang L."/>
            <person name="Yao Z."/>
            <person name="Ying F."/>
            <person name="Zhai J."/>
            <person name="Zhou L."/>
            <person name="Zuber A."/>
            <person name="Denarie J."/>
            <person name="Dixon R.A."/>
            <person name="May G.D."/>
            <person name="Schwartz D.C."/>
            <person name="Rogers J."/>
            <person name="Quetier F."/>
            <person name="Town C.D."/>
            <person name="Roe B.A."/>
        </authorList>
    </citation>
    <scope>NUCLEOTIDE SEQUENCE [LARGE SCALE GENOMIC DNA]</scope>
    <source>
        <strain evidence="7">A17</strain>
        <strain evidence="9 10">cv. Jemalong A17</strain>
    </source>
</reference>
<keyword evidence="2" id="KW-0677">Repeat</keyword>
<dbReference type="EMBL" id="PSQE01000002">
    <property type="protein sequence ID" value="RHN75637.1"/>
    <property type="molecule type" value="Genomic_DNA"/>
</dbReference>
<sequence length="326" mass="36661">MGRTPCCDKSGLKKGPWTQEEDLMLINYINTHGPGNWRNLPKNAGLQRCGKSCRLRWTNYLRPDIKRGRFSFEEEESIIQLHSVLGNKWSAIAARLPGRTDNEIKNYWNTHIRKRLLRSGIDPVTHTPRLDHLFDMSSINILRSALLGGTNPMNPSFLNLLGGAQAFMNPELLKLAATATLLNNNINLGSHNQQQINNAANGTQQQVQNQVYNQDQFQIPTQTHNVNNGLLGNMSCSSSAENTNPCYFGEDLISKQYSELFHCLNNDGNKNSMGYESVISTTPLSTTPTPSPTYVNSCTEEERDTYCSDIFKFEIPESTLDINDFL</sequence>
<evidence type="ECO:0000256" key="4">
    <source>
        <dbReference type="ARBA" id="ARBA00023242"/>
    </source>
</evidence>
<reference evidence="11" key="4">
    <citation type="journal article" date="2018" name="Nat. Plants">
        <title>Whole-genome landscape of Medicago truncatula symbiotic genes.</title>
        <authorList>
            <person name="Pecrix Y."/>
            <person name="Staton S.E."/>
            <person name="Sallet E."/>
            <person name="Lelandais-Briere C."/>
            <person name="Moreau S."/>
            <person name="Carrere S."/>
            <person name="Blein T."/>
            <person name="Jardinaud M.F."/>
            <person name="Latrasse D."/>
            <person name="Zouine M."/>
            <person name="Zahm M."/>
            <person name="Kreplak J."/>
            <person name="Mayjonade B."/>
            <person name="Satge C."/>
            <person name="Perez M."/>
            <person name="Cauet S."/>
            <person name="Marande W."/>
            <person name="Chantry-Darmon C."/>
            <person name="Lopez-Roques C."/>
            <person name="Bouchez O."/>
            <person name="Berard A."/>
            <person name="Debelle F."/>
            <person name="Munos S."/>
            <person name="Bendahmane A."/>
            <person name="Berges H."/>
            <person name="Niebel A."/>
            <person name="Buitink J."/>
            <person name="Frugier F."/>
            <person name="Benhamed M."/>
            <person name="Crespi M."/>
            <person name="Gouzy J."/>
            <person name="Gamas P."/>
        </authorList>
    </citation>
    <scope>NUCLEOTIDE SEQUENCE [LARGE SCALE GENOMIC DNA]</scope>
    <source>
        <strain evidence="11">cv. Jemalong A17</strain>
    </source>
</reference>
<gene>
    <name evidence="9" type="primary">11413979</name>
    <name evidence="7" type="ordered locus">MTR_2g089620</name>
    <name evidence="8" type="ORF">MtrunA17_Chr2g0323411</name>
</gene>
<protein>
    <submittedName>
        <fullName evidence="7">Myb transcription factor</fullName>
    </submittedName>
    <submittedName>
        <fullName evidence="8">Putative transcription factor MYB-HB-like family</fullName>
    </submittedName>
</protein>
<dbReference type="OrthoDB" id="2143914at2759"/>
<feature type="domain" description="Myb-like" evidence="5">
    <location>
        <begin position="62"/>
        <end position="112"/>
    </location>
</feature>
<proteinExistence type="predicted"/>
<dbReference type="PANTHER" id="PTHR47994">
    <property type="entry name" value="F14D16.11-RELATED"/>
    <property type="match status" value="1"/>
</dbReference>
<dbReference type="PROSITE" id="PS50090">
    <property type="entry name" value="MYB_LIKE"/>
    <property type="match status" value="2"/>
</dbReference>
<dbReference type="PANTHER" id="PTHR47994:SF5">
    <property type="entry name" value="F14D16.11-RELATED"/>
    <property type="match status" value="1"/>
</dbReference>
<accession>G7IRN8</accession>
<dbReference type="HOGENOM" id="CLU_028567_15_2_1"/>
<reference evidence="7 10" key="2">
    <citation type="journal article" date="2014" name="BMC Genomics">
        <title>An improved genome release (version Mt4.0) for the model legume Medicago truncatula.</title>
        <authorList>
            <person name="Tang H."/>
            <person name="Krishnakumar V."/>
            <person name="Bidwell S."/>
            <person name="Rosen B."/>
            <person name="Chan A."/>
            <person name="Zhou S."/>
            <person name="Gentzbittel L."/>
            <person name="Childs K.L."/>
            <person name="Yandell M."/>
            <person name="Gundlach H."/>
            <person name="Mayer K.F."/>
            <person name="Schwartz D.C."/>
            <person name="Town C.D."/>
        </authorList>
    </citation>
    <scope>GENOME REANNOTATION</scope>
    <source>
        <strain evidence="9 10">cv. Jemalong A17</strain>
    </source>
</reference>
<dbReference type="FunFam" id="1.10.10.60:FF:000349">
    <property type="entry name" value="Transcription factor MYB39"/>
    <property type="match status" value="1"/>
</dbReference>
<dbReference type="AlphaFoldDB" id="A0A0C3V7K6"/>
<dbReference type="SMART" id="SM00717">
    <property type="entry name" value="SANT"/>
    <property type="match status" value="2"/>
</dbReference>
<dbReference type="eggNOG" id="KOG0048">
    <property type="taxonomic scope" value="Eukaryota"/>
</dbReference>
<dbReference type="GO" id="GO:0003677">
    <property type="term" value="F:DNA binding"/>
    <property type="evidence" value="ECO:0007669"/>
    <property type="project" value="UniProtKB-KW"/>
</dbReference>
<comment type="subcellular location">
    <subcellularLocation>
        <location evidence="1">Nucleus</location>
    </subcellularLocation>
</comment>
<accession>A0A0C3V7K6</accession>
<organism evidence="9">
    <name type="scientific">Medicago truncatula</name>
    <name type="common">Barrel medic</name>
    <name type="synonym">Medicago tribuloides</name>
    <dbReference type="NCBI Taxonomy" id="3880"/>
    <lineage>
        <taxon>Eukaryota</taxon>
        <taxon>Viridiplantae</taxon>
        <taxon>Streptophyta</taxon>
        <taxon>Embryophyta</taxon>
        <taxon>Tracheophyta</taxon>
        <taxon>Spermatophyta</taxon>
        <taxon>Magnoliopsida</taxon>
        <taxon>eudicotyledons</taxon>
        <taxon>Gunneridae</taxon>
        <taxon>Pentapetalae</taxon>
        <taxon>rosids</taxon>
        <taxon>fabids</taxon>
        <taxon>Fabales</taxon>
        <taxon>Fabaceae</taxon>
        <taxon>Papilionoideae</taxon>
        <taxon>50 kb inversion clade</taxon>
        <taxon>NPAAA clade</taxon>
        <taxon>Hologalegina</taxon>
        <taxon>IRL clade</taxon>
        <taxon>Trifolieae</taxon>
        <taxon>Medicago</taxon>
    </lineage>
</organism>
<evidence type="ECO:0000313" key="9">
    <source>
        <dbReference type="EnsemblPlants" id="AES67347"/>
    </source>
</evidence>
<feature type="domain" description="Myb-like" evidence="5">
    <location>
        <begin position="9"/>
        <end position="61"/>
    </location>
</feature>
<dbReference type="Gene3D" id="1.10.10.60">
    <property type="entry name" value="Homeodomain-like"/>
    <property type="match status" value="2"/>
</dbReference>
<dbReference type="Proteomes" id="UP000002051">
    <property type="component" value="Chromosome 2"/>
</dbReference>
<dbReference type="GO" id="GO:0005634">
    <property type="term" value="C:nucleus"/>
    <property type="evidence" value="ECO:0007669"/>
    <property type="project" value="UniProtKB-SubCell"/>
</dbReference>
<dbReference type="CDD" id="cd00167">
    <property type="entry name" value="SANT"/>
    <property type="match status" value="2"/>
</dbReference>
<reference evidence="8" key="5">
    <citation type="journal article" date="2018" name="Nat. Plants">
        <title>Whole-genome landscape of Medicago truncatula symbiotic genes.</title>
        <authorList>
            <person name="Pecrix Y."/>
            <person name="Gamas P."/>
            <person name="Carrere S."/>
        </authorList>
    </citation>
    <scope>NUCLEOTIDE SEQUENCE</scope>
    <source>
        <tissue evidence="8">Leaves</tissue>
    </source>
</reference>
<feature type="domain" description="HTH myb-type" evidence="6">
    <location>
        <begin position="9"/>
        <end position="61"/>
    </location>
</feature>
<dbReference type="Gramene" id="rna11870">
    <property type="protein sequence ID" value="RHN75637.1"/>
    <property type="gene ID" value="gene11870"/>
</dbReference>
<dbReference type="Proteomes" id="UP000265566">
    <property type="component" value="Chromosome 2"/>
</dbReference>
<dbReference type="PROSITE" id="PS51294">
    <property type="entry name" value="HTH_MYB"/>
    <property type="match status" value="2"/>
</dbReference>
<dbReference type="InterPro" id="IPR001005">
    <property type="entry name" value="SANT/Myb"/>
</dbReference>
<dbReference type="PaxDb" id="3880-AES60680"/>
<evidence type="ECO:0000256" key="2">
    <source>
        <dbReference type="ARBA" id="ARBA00022737"/>
    </source>
</evidence>
<reference evidence="9" key="3">
    <citation type="submission" date="2015-04" db="UniProtKB">
        <authorList>
            <consortium name="EnsemblPlants"/>
        </authorList>
    </citation>
    <scope>IDENTIFICATION</scope>
    <source>
        <strain evidence="9">cv. Jemalong A17</strain>
    </source>
</reference>
<dbReference type="InterPro" id="IPR009057">
    <property type="entry name" value="Homeodomain-like_sf"/>
</dbReference>
<evidence type="ECO:0000313" key="8">
    <source>
        <dbReference type="EMBL" id="RHN75637.1"/>
    </source>
</evidence>
<keyword evidence="3" id="KW-0238">DNA-binding</keyword>
<evidence type="ECO:0000256" key="1">
    <source>
        <dbReference type="ARBA" id="ARBA00004123"/>
    </source>
</evidence>
<evidence type="ECO:0000313" key="10">
    <source>
        <dbReference type="Proteomes" id="UP000002051"/>
    </source>
</evidence>